<protein>
    <recommendedName>
        <fullName evidence="4">Two-component sensor histidine kinase</fullName>
    </recommendedName>
</protein>
<dbReference type="Proteomes" id="UP000658690">
    <property type="component" value="Unassembled WGS sequence"/>
</dbReference>
<dbReference type="RefSeq" id="WP_171689037.1">
    <property type="nucleotide sequence ID" value="NZ_WHOC01000040.1"/>
</dbReference>
<keyword evidence="1" id="KW-0812">Transmembrane</keyword>
<accession>A0ABX1YX67</accession>
<reference evidence="2 3" key="1">
    <citation type="submission" date="2019-10" db="EMBL/GenBank/DDBJ databases">
        <title>Description of Paenibacillus choica sp. nov.</title>
        <authorList>
            <person name="Carlier A."/>
            <person name="Qi S."/>
        </authorList>
    </citation>
    <scope>NUCLEOTIDE SEQUENCE [LARGE SCALE GENOMIC DNA]</scope>
    <source>
        <strain evidence="2 3">LMG 31460</strain>
    </source>
</reference>
<name>A0ABX1YX67_9BACL</name>
<proteinExistence type="predicted"/>
<dbReference type="EMBL" id="WHOC01000040">
    <property type="protein sequence ID" value="NOU85723.1"/>
    <property type="molecule type" value="Genomic_DNA"/>
</dbReference>
<evidence type="ECO:0000256" key="1">
    <source>
        <dbReference type="SAM" id="Phobius"/>
    </source>
</evidence>
<comment type="caution">
    <text evidence="2">The sequence shown here is derived from an EMBL/GenBank/DDBJ whole genome shotgun (WGS) entry which is preliminary data.</text>
</comment>
<evidence type="ECO:0008006" key="4">
    <source>
        <dbReference type="Google" id="ProtNLM"/>
    </source>
</evidence>
<organism evidence="2 3">
    <name type="scientific">Paenibacillus germinis</name>
    <dbReference type="NCBI Taxonomy" id="2654979"/>
    <lineage>
        <taxon>Bacteria</taxon>
        <taxon>Bacillati</taxon>
        <taxon>Bacillota</taxon>
        <taxon>Bacilli</taxon>
        <taxon>Bacillales</taxon>
        <taxon>Paenibacillaceae</taxon>
        <taxon>Paenibacillus</taxon>
    </lineage>
</organism>
<keyword evidence="3" id="KW-1185">Reference proteome</keyword>
<keyword evidence="1" id="KW-1133">Transmembrane helix</keyword>
<sequence length="102" mass="12141">MRNLHPIPYIKNRSTSLFLRLLAGFLCITLLLSTLTIYSFAVSKQNVRKEIVKYNTLMLHNTMESYEKHFDMIKRQKLLYFLSEKVQKFHTNPKFIDFPGVQ</sequence>
<keyword evidence="1" id="KW-0472">Membrane</keyword>
<gene>
    <name evidence="2" type="ORF">GC102_08040</name>
</gene>
<evidence type="ECO:0000313" key="3">
    <source>
        <dbReference type="Proteomes" id="UP000658690"/>
    </source>
</evidence>
<evidence type="ECO:0000313" key="2">
    <source>
        <dbReference type="EMBL" id="NOU85723.1"/>
    </source>
</evidence>
<feature type="transmembrane region" description="Helical" evidence="1">
    <location>
        <begin position="21"/>
        <end position="41"/>
    </location>
</feature>